<evidence type="ECO:0000313" key="3">
    <source>
        <dbReference type="Proteomes" id="UP000594688"/>
    </source>
</evidence>
<dbReference type="Proteomes" id="UP000594688">
    <property type="component" value="Chromosome"/>
</dbReference>
<protein>
    <submittedName>
        <fullName evidence="2">Uncharacterized protein</fullName>
    </submittedName>
</protein>
<dbReference type="Gene3D" id="3.90.550.10">
    <property type="entry name" value="Spore Coat Polysaccharide Biosynthesis Protein SpsA, Chain A"/>
    <property type="match status" value="1"/>
</dbReference>
<accession>A0A7T0FYT8</accession>
<proteinExistence type="predicted"/>
<keyword evidence="1" id="KW-0812">Transmembrane</keyword>
<evidence type="ECO:0000256" key="1">
    <source>
        <dbReference type="SAM" id="Phobius"/>
    </source>
</evidence>
<keyword evidence="1" id="KW-1133">Transmembrane helix</keyword>
<evidence type="ECO:0000313" key="2">
    <source>
        <dbReference type="EMBL" id="QPJ60860.1"/>
    </source>
</evidence>
<keyword evidence="1" id="KW-0472">Membrane</keyword>
<gene>
    <name evidence="2" type="ORF">G3M70_02730</name>
</gene>
<organism evidence="2 3">
    <name type="scientific">Candidatus Nitronauta litoralis</name>
    <dbReference type="NCBI Taxonomy" id="2705533"/>
    <lineage>
        <taxon>Bacteria</taxon>
        <taxon>Pseudomonadati</taxon>
        <taxon>Nitrospinota/Tectimicrobiota group</taxon>
        <taxon>Nitrospinota</taxon>
        <taxon>Nitrospinia</taxon>
        <taxon>Nitrospinales</taxon>
        <taxon>Nitrospinaceae</taxon>
        <taxon>Candidatus Nitronauta</taxon>
    </lineage>
</organism>
<dbReference type="AlphaFoldDB" id="A0A7T0FYT8"/>
<dbReference type="KEGG" id="nli:G3M70_02730"/>
<feature type="transmembrane region" description="Helical" evidence="1">
    <location>
        <begin position="61"/>
        <end position="80"/>
    </location>
</feature>
<dbReference type="SUPFAM" id="SSF53448">
    <property type="entry name" value="Nucleotide-diphospho-sugar transferases"/>
    <property type="match status" value="1"/>
</dbReference>
<sequence length="425" mass="49830">MRNRPTIEKCILSFSHNRYESRREADRIGLGKARREIAQGKRGISHLILRAEDDRIDRLKFLFLINGIPLMCYALGNVLLSSVREIAVVGSPEVKAVLDLFKETIDCRGKTIHYVPEDPDNLMLISTLLRGRDALTLEKNELVLFQPGDLPFLYELEKVVKDKDVRSNNLIMWLNSREAMFGDYLRHPESEFVQRNYHYRCIEEKENRLHDVKEPNVYPINLTAIEGDIIELLHETRKDGKILNAFLSKALREPKRMLKMLPVVAMHFRKFDKDLKKFRQEDDFKFGMHLKNFNRGMSTLLNTQATSKFHNDPAFVADVDALEDWEDYESLVHMAGMKHGDEGLVKIHPFGRELLAFREKAMPRLKLKLPMYTDFYGYINEIYRTQEMGYMPYDKEGRYDTPNLHTPMVEEAYRWYSSRASVFLP</sequence>
<dbReference type="InterPro" id="IPR029044">
    <property type="entry name" value="Nucleotide-diphossugar_trans"/>
</dbReference>
<dbReference type="EMBL" id="CP048685">
    <property type="protein sequence ID" value="QPJ60860.1"/>
    <property type="molecule type" value="Genomic_DNA"/>
</dbReference>
<reference evidence="2 3" key="1">
    <citation type="submission" date="2020-02" db="EMBL/GenBank/DDBJ databases">
        <title>Genomic and physiological characterization of two novel Nitrospinaceae genera.</title>
        <authorList>
            <person name="Mueller A.J."/>
            <person name="Jung M.-Y."/>
            <person name="Strachan C.R."/>
            <person name="Herbold C.W."/>
            <person name="Kirkegaard R.H."/>
            <person name="Daims H."/>
        </authorList>
    </citation>
    <scope>NUCLEOTIDE SEQUENCE [LARGE SCALE GENOMIC DNA]</scope>
    <source>
        <strain evidence="2">EB</strain>
    </source>
</reference>
<name>A0A7T0FYT8_9BACT</name>